<evidence type="ECO:0000256" key="8">
    <source>
        <dbReference type="ARBA" id="ARBA00023214"/>
    </source>
</evidence>
<feature type="transmembrane region" description="Helical" evidence="10">
    <location>
        <begin position="247"/>
        <end position="266"/>
    </location>
</feature>
<dbReference type="PANTHER" id="PTHR43427">
    <property type="entry name" value="CHLORIDE CHANNEL PROTEIN CLC-E"/>
    <property type="match status" value="1"/>
</dbReference>
<evidence type="ECO:0000256" key="2">
    <source>
        <dbReference type="ARBA" id="ARBA00022448"/>
    </source>
</evidence>
<dbReference type="CDD" id="cd00400">
    <property type="entry name" value="Voltage_gated_ClC"/>
    <property type="match status" value="1"/>
</dbReference>
<organism evidence="11 12">
    <name type="scientific">Spiribacter onubensis</name>
    <dbReference type="NCBI Taxonomy" id="3122420"/>
    <lineage>
        <taxon>Bacteria</taxon>
        <taxon>Pseudomonadati</taxon>
        <taxon>Pseudomonadota</taxon>
        <taxon>Gammaproteobacteria</taxon>
        <taxon>Chromatiales</taxon>
        <taxon>Ectothiorhodospiraceae</taxon>
        <taxon>Spiribacter</taxon>
    </lineage>
</organism>
<protein>
    <submittedName>
        <fullName evidence="11">Chloride channel protein</fullName>
    </submittedName>
</protein>
<dbReference type="Gene3D" id="1.10.3080.10">
    <property type="entry name" value="Clc chloride channel"/>
    <property type="match status" value="1"/>
</dbReference>
<feature type="transmembrane region" description="Helical" evidence="10">
    <location>
        <begin position="411"/>
        <end position="430"/>
    </location>
</feature>
<dbReference type="EMBL" id="JBAKFJ010000002">
    <property type="protein sequence ID" value="MEX0387255.1"/>
    <property type="molecule type" value="Genomic_DNA"/>
</dbReference>
<feature type="transmembrane region" description="Helical" evidence="10">
    <location>
        <begin position="211"/>
        <end position="235"/>
    </location>
</feature>
<keyword evidence="9" id="KW-0407">Ion channel</keyword>
<keyword evidence="8" id="KW-0868">Chloride</keyword>
<feature type="transmembrane region" description="Helical" evidence="10">
    <location>
        <begin position="377"/>
        <end position="399"/>
    </location>
</feature>
<evidence type="ECO:0000313" key="12">
    <source>
        <dbReference type="Proteomes" id="UP001556653"/>
    </source>
</evidence>
<keyword evidence="4 10" id="KW-1133">Transmembrane helix</keyword>
<keyword evidence="2" id="KW-0813">Transport</keyword>
<dbReference type="InterPro" id="IPR014743">
    <property type="entry name" value="Cl-channel_core"/>
</dbReference>
<feature type="transmembrane region" description="Helical" evidence="10">
    <location>
        <begin position="78"/>
        <end position="96"/>
    </location>
</feature>
<evidence type="ECO:0000256" key="9">
    <source>
        <dbReference type="ARBA" id="ARBA00023303"/>
    </source>
</evidence>
<evidence type="ECO:0000256" key="7">
    <source>
        <dbReference type="ARBA" id="ARBA00023173"/>
    </source>
</evidence>
<comment type="caution">
    <text evidence="11">The sequence shown here is derived from an EMBL/GenBank/DDBJ whole genome shotgun (WGS) entry which is preliminary data.</text>
</comment>
<dbReference type="PRINTS" id="PR00762">
    <property type="entry name" value="CLCHANNEL"/>
</dbReference>
<feature type="transmembrane region" description="Helical" evidence="10">
    <location>
        <begin position="346"/>
        <end position="365"/>
    </location>
</feature>
<evidence type="ECO:0000256" key="6">
    <source>
        <dbReference type="ARBA" id="ARBA00023136"/>
    </source>
</evidence>
<dbReference type="Proteomes" id="UP001556653">
    <property type="component" value="Unassembled WGS sequence"/>
</dbReference>
<evidence type="ECO:0000256" key="1">
    <source>
        <dbReference type="ARBA" id="ARBA00004141"/>
    </source>
</evidence>
<comment type="subcellular location">
    <subcellularLocation>
        <location evidence="1">Membrane</location>
        <topology evidence="1">Multi-pass membrane protein</topology>
    </subcellularLocation>
</comment>
<keyword evidence="6 10" id="KW-0472">Membrane</keyword>
<keyword evidence="7" id="KW-0869">Chloride channel</keyword>
<gene>
    <name evidence="11" type="ORF">V6X64_09695</name>
</gene>
<evidence type="ECO:0000256" key="4">
    <source>
        <dbReference type="ARBA" id="ARBA00022989"/>
    </source>
</evidence>
<dbReference type="InterPro" id="IPR050368">
    <property type="entry name" value="ClC-type_chloride_channel"/>
</dbReference>
<evidence type="ECO:0000256" key="3">
    <source>
        <dbReference type="ARBA" id="ARBA00022692"/>
    </source>
</evidence>
<evidence type="ECO:0000313" key="11">
    <source>
        <dbReference type="EMBL" id="MEX0387255.1"/>
    </source>
</evidence>
<accession>A0ABV3SD80</accession>
<dbReference type="Pfam" id="PF00654">
    <property type="entry name" value="Voltage_CLC"/>
    <property type="match status" value="1"/>
</dbReference>
<feature type="transmembrane region" description="Helical" evidence="10">
    <location>
        <begin position="34"/>
        <end position="58"/>
    </location>
</feature>
<dbReference type="PANTHER" id="PTHR43427:SF6">
    <property type="entry name" value="CHLORIDE CHANNEL PROTEIN CLC-E"/>
    <property type="match status" value="1"/>
</dbReference>
<keyword evidence="3 10" id="KW-0812">Transmembrane</keyword>
<feature type="transmembrane region" description="Helical" evidence="10">
    <location>
        <begin position="286"/>
        <end position="307"/>
    </location>
</feature>
<dbReference type="RefSeq" id="WP_367967905.1">
    <property type="nucleotide sequence ID" value="NZ_JBAKFI010000005.1"/>
</dbReference>
<reference evidence="11 12" key="1">
    <citation type="submission" date="2024-02" db="EMBL/GenBank/DDBJ databases">
        <title>New especies of Spiribacter isolated from saline water.</title>
        <authorList>
            <person name="Leon M.J."/>
            <person name="De La Haba R."/>
            <person name="Sanchez-Porro C."/>
            <person name="Ventosa A."/>
        </authorList>
    </citation>
    <scope>NUCLEOTIDE SEQUENCE [LARGE SCALE GENOMIC DNA]</scope>
    <source>
        <strain evidence="12">ag22IC4-227</strain>
    </source>
</reference>
<dbReference type="SUPFAM" id="SSF81340">
    <property type="entry name" value="Clc chloride channel"/>
    <property type="match status" value="1"/>
</dbReference>
<name>A0ABV3SD80_9GAMM</name>
<dbReference type="InterPro" id="IPR001807">
    <property type="entry name" value="ClC"/>
</dbReference>
<evidence type="ECO:0000256" key="5">
    <source>
        <dbReference type="ARBA" id="ARBA00023065"/>
    </source>
</evidence>
<keyword evidence="12" id="KW-1185">Reference proteome</keyword>
<keyword evidence="5" id="KW-0406">Ion transport</keyword>
<evidence type="ECO:0000256" key="10">
    <source>
        <dbReference type="SAM" id="Phobius"/>
    </source>
</evidence>
<sequence length="578" mass="60012">MSRQRVTDGERGTPRWRRLIETEKLRLSTGRAPVVMAVLGMLTGLMAGAVVIAFRMLYESGQLALLPGGLEDFEGLPGWQRVVLAVAGAGIIGLYMQHFARRDPRTGIAFVIERTAYHEAMLPLRNAIHQFITGSLAIASGHSVGREGPSVHMGATAGSQLGQWLGLPHNSLRTLVACGTAAAIGASFKTPLAGVAFAMEVVVMEYTIAGFLPVMIAAVTATAMAHLVFGSDIAFSIPALTIQGIHELPLVILLGLLLGGLAAAFIRSLRYASGLLSDWPPVLRTMVGGLVVGVLALFVPQIMGIGYDTVAAALAGEIGAGLLLAIVAAKLIATAAVLGLGVPGGLVGPTLIMGATAGGAVGMLAEQMLSPAFGGPALYALLGMGAMMGATLRAPLAALTAMLELTGNPGIIMPGMLAIAAGTLSARELFRTDSVYHLAMGERGLDPRRNPMLQAASRLGILQLVDEDCARLPASTDAAGLDALLAEPPRWILDGDGDIPTRVCDAETVAANRAAGRPVLAGAARLTPIDERVSLREAIERLRGEHGDALLVVRNDADGADRWAGVVTREAIQSAYLD</sequence>
<proteinExistence type="predicted"/>